<keyword evidence="9 21" id="KW-0418">Kinase</keyword>
<dbReference type="SUPFAM" id="SSF47384">
    <property type="entry name" value="Homodimeric domain of signal transducing histidine kinase"/>
    <property type="match status" value="1"/>
</dbReference>
<dbReference type="Gene3D" id="3.30.565.10">
    <property type="entry name" value="Histidine kinase-like ATPase, C-terminal domain"/>
    <property type="match status" value="1"/>
</dbReference>
<keyword evidence="6" id="KW-0808">Transferase</keyword>
<evidence type="ECO:0000259" key="16">
    <source>
        <dbReference type="PROSITE" id="PS50885"/>
    </source>
</evidence>
<dbReference type="Proteomes" id="UP001297422">
    <property type="component" value="Unassembled WGS sequence"/>
</dbReference>
<dbReference type="SMART" id="SM00388">
    <property type="entry name" value="HisKA"/>
    <property type="match status" value="1"/>
</dbReference>
<dbReference type="Gene3D" id="6.10.340.10">
    <property type="match status" value="1"/>
</dbReference>
<dbReference type="STRING" id="33038.GCA_900067245_00524"/>
<protein>
    <recommendedName>
        <fullName evidence="3">histidine kinase</fullName>
        <ecNumber evidence="3">2.7.13.3</ecNumber>
    </recommendedName>
</protein>
<dbReference type="EMBL" id="JAJBNC010000010">
    <property type="protein sequence ID" value="MCB5493620.1"/>
    <property type="molecule type" value="Genomic_DNA"/>
</dbReference>
<dbReference type="Pfam" id="PF00672">
    <property type="entry name" value="HAMP"/>
    <property type="match status" value="1"/>
</dbReference>
<evidence type="ECO:0000313" key="19">
    <source>
        <dbReference type="EMBL" id="NSI60004.1"/>
    </source>
</evidence>
<evidence type="ECO:0000313" key="18">
    <source>
        <dbReference type="EMBL" id="MCB5617781.1"/>
    </source>
</evidence>
<keyword evidence="12" id="KW-0902">Two-component regulatory system</keyword>
<dbReference type="EMBL" id="JAAIRY010000001">
    <property type="protein sequence ID" value="NSI63755.1"/>
    <property type="molecule type" value="Genomic_DNA"/>
</dbReference>
<keyword evidence="11 14" id="KW-1133">Transmembrane helix</keyword>
<dbReference type="Proteomes" id="UP000283834">
    <property type="component" value="Unassembled WGS sequence"/>
</dbReference>
<dbReference type="Proteomes" id="UP001296581">
    <property type="component" value="Unassembled WGS sequence"/>
</dbReference>
<evidence type="ECO:0000256" key="13">
    <source>
        <dbReference type="ARBA" id="ARBA00023136"/>
    </source>
</evidence>
<reference evidence="19" key="3">
    <citation type="submission" date="2020-02" db="EMBL/GenBank/DDBJ databases">
        <authorList>
            <person name="Littmann E."/>
            <person name="Sorbara M."/>
        </authorList>
    </citation>
    <scope>NUCLEOTIDE SEQUENCE</scope>
    <source>
        <strain evidence="20">MSK.11.9</strain>
        <strain evidence="19">MSK.15.32</strain>
    </source>
</reference>
<proteinExistence type="predicted"/>
<evidence type="ECO:0000256" key="9">
    <source>
        <dbReference type="ARBA" id="ARBA00022777"/>
    </source>
</evidence>
<reference evidence="19" key="2">
    <citation type="journal article" date="2020" name="Cell Host Microbe">
        <title>Functional and Genomic Variation between Human-Derived Isolates of Lachnospiraceae Reveals Inter- and Intra-Species Diversity.</title>
        <authorList>
            <person name="Sorbara M.T."/>
            <person name="Littmann E.R."/>
            <person name="Fontana E."/>
            <person name="Moody T.U."/>
            <person name="Kohout C.E."/>
            <person name="Gjonbalaj M."/>
            <person name="Eaton V."/>
            <person name="Seok R."/>
            <person name="Leiner I.M."/>
            <person name="Pamer E.G."/>
        </authorList>
    </citation>
    <scope>NUCLEOTIDE SEQUENCE</scope>
    <source>
        <strain evidence="20">MSK.11.9</strain>
        <strain evidence="19">MSK.15.32</strain>
    </source>
</reference>
<evidence type="ECO:0000256" key="2">
    <source>
        <dbReference type="ARBA" id="ARBA00004651"/>
    </source>
</evidence>
<dbReference type="GO" id="GO:0000155">
    <property type="term" value="F:phosphorelay sensor kinase activity"/>
    <property type="evidence" value="ECO:0007669"/>
    <property type="project" value="InterPro"/>
</dbReference>
<evidence type="ECO:0000256" key="10">
    <source>
        <dbReference type="ARBA" id="ARBA00022840"/>
    </source>
</evidence>
<evidence type="ECO:0000256" key="5">
    <source>
        <dbReference type="ARBA" id="ARBA00022553"/>
    </source>
</evidence>
<dbReference type="EMBL" id="JAJBOM010000001">
    <property type="protein sequence ID" value="MCB5617781.1"/>
    <property type="molecule type" value="Genomic_DNA"/>
</dbReference>
<organism evidence="21 22">
    <name type="scientific">Mediterraneibacter gnavus</name>
    <name type="common">Ruminococcus gnavus</name>
    <dbReference type="NCBI Taxonomy" id="33038"/>
    <lineage>
        <taxon>Bacteria</taxon>
        <taxon>Bacillati</taxon>
        <taxon>Bacillota</taxon>
        <taxon>Clostridia</taxon>
        <taxon>Lachnospirales</taxon>
        <taxon>Lachnospiraceae</taxon>
        <taxon>Mediterraneibacter</taxon>
    </lineage>
</organism>
<evidence type="ECO:0000256" key="1">
    <source>
        <dbReference type="ARBA" id="ARBA00000085"/>
    </source>
</evidence>
<dbReference type="InterPro" id="IPR005467">
    <property type="entry name" value="His_kinase_dom"/>
</dbReference>
<gene>
    <name evidence="21" type="ORF">DWX36_02600</name>
    <name evidence="20" type="ORF">G4981_00315</name>
    <name evidence="19" type="ORF">G4993_16735</name>
    <name evidence="18" type="ORF">LIQ08_01175</name>
    <name evidence="17" type="ORF">LIQ10_07675</name>
</gene>
<keyword evidence="10" id="KW-0067">ATP-binding</keyword>
<keyword evidence="7 14" id="KW-0812">Transmembrane</keyword>
<evidence type="ECO:0000256" key="7">
    <source>
        <dbReference type="ARBA" id="ARBA00022692"/>
    </source>
</evidence>
<dbReference type="RefSeq" id="WP_004844523.1">
    <property type="nucleotide sequence ID" value="NZ_AP031447.1"/>
</dbReference>
<dbReference type="InterPro" id="IPR050398">
    <property type="entry name" value="HssS/ArlS-like"/>
</dbReference>
<evidence type="ECO:0000256" key="8">
    <source>
        <dbReference type="ARBA" id="ARBA00022741"/>
    </source>
</evidence>
<dbReference type="CDD" id="cd00082">
    <property type="entry name" value="HisKA"/>
    <property type="match status" value="1"/>
</dbReference>
<keyword evidence="4" id="KW-1003">Cell membrane</keyword>
<dbReference type="GO" id="GO:0005886">
    <property type="term" value="C:plasma membrane"/>
    <property type="evidence" value="ECO:0007669"/>
    <property type="project" value="UniProtKB-SubCell"/>
</dbReference>
<reference evidence="21 22" key="1">
    <citation type="submission" date="2018-08" db="EMBL/GenBank/DDBJ databases">
        <title>A genome reference for cultivated species of the human gut microbiota.</title>
        <authorList>
            <person name="Zou Y."/>
            <person name="Xue W."/>
            <person name="Luo G."/>
        </authorList>
    </citation>
    <scope>NUCLEOTIDE SEQUENCE [LARGE SCALE GENOMIC DNA]</scope>
    <source>
        <strain evidence="21 22">AF19-16AC</strain>
    </source>
</reference>
<dbReference type="PROSITE" id="PS50109">
    <property type="entry name" value="HIS_KIN"/>
    <property type="match status" value="1"/>
</dbReference>
<feature type="domain" description="HAMP" evidence="16">
    <location>
        <begin position="134"/>
        <end position="186"/>
    </location>
</feature>
<dbReference type="InterPro" id="IPR036097">
    <property type="entry name" value="HisK_dim/P_sf"/>
</dbReference>
<evidence type="ECO:0000313" key="21">
    <source>
        <dbReference type="EMBL" id="RGT41196.1"/>
    </source>
</evidence>
<evidence type="ECO:0000256" key="3">
    <source>
        <dbReference type="ARBA" id="ARBA00012438"/>
    </source>
</evidence>
<dbReference type="EMBL" id="JAAIRV010000056">
    <property type="protein sequence ID" value="NSI60004.1"/>
    <property type="molecule type" value="Genomic_DNA"/>
</dbReference>
<comment type="subcellular location">
    <subcellularLocation>
        <location evidence="2">Cell membrane</location>
        <topology evidence="2">Multi-pass membrane protein</topology>
    </subcellularLocation>
</comment>
<dbReference type="SUPFAM" id="SSF55874">
    <property type="entry name" value="ATPase domain of HSP90 chaperone/DNA topoisomerase II/histidine kinase"/>
    <property type="match status" value="1"/>
</dbReference>
<dbReference type="Gene3D" id="1.10.287.130">
    <property type="match status" value="1"/>
</dbReference>
<dbReference type="PROSITE" id="PS50885">
    <property type="entry name" value="HAMP"/>
    <property type="match status" value="1"/>
</dbReference>
<reference evidence="17" key="4">
    <citation type="submission" date="2021-10" db="EMBL/GenBank/DDBJ databases">
        <title>Collection of gut derived symbiotic bacterial strains cultured from healthy donors.</title>
        <authorList>
            <person name="Lin H."/>
            <person name="Littmann E."/>
            <person name="Claire K."/>
            <person name="Pamer E."/>
        </authorList>
    </citation>
    <scope>NUCLEOTIDE SEQUENCE</scope>
    <source>
        <strain evidence="18">MSK.23.18</strain>
        <strain evidence="17">MSK.23.4</strain>
    </source>
</reference>
<dbReference type="PANTHER" id="PTHR45528:SF1">
    <property type="entry name" value="SENSOR HISTIDINE KINASE CPXA"/>
    <property type="match status" value="1"/>
</dbReference>
<dbReference type="Proteomes" id="UP001297370">
    <property type="component" value="Unassembled WGS sequence"/>
</dbReference>
<dbReference type="CDD" id="cd06225">
    <property type="entry name" value="HAMP"/>
    <property type="match status" value="1"/>
</dbReference>
<evidence type="ECO:0000256" key="12">
    <source>
        <dbReference type="ARBA" id="ARBA00023012"/>
    </source>
</evidence>
<comment type="caution">
    <text evidence="21">The sequence shown here is derived from an EMBL/GenBank/DDBJ whole genome shotgun (WGS) entry which is preliminary data.</text>
</comment>
<evidence type="ECO:0000256" key="14">
    <source>
        <dbReference type="SAM" id="Phobius"/>
    </source>
</evidence>
<comment type="catalytic activity">
    <reaction evidence="1">
        <text>ATP + protein L-histidine = ADP + protein N-phospho-L-histidine.</text>
        <dbReference type="EC" id="2.7.13.3"/>
    </reaction>
</comment>
<dbReference type="GO" id="GO:0005524">
    <property type="term" value="F:ATP binding"/>
    <property type="evidence" value="ECO:0007669"/>
    <property type="project" value="UniProtKB-KW"/>
</dbReference>
<dbReference type="PANTHER" id="PTHR45528">
    <property type="entry name" value="SENSOR HISTIDINE KINASE CPXA"/>
    <property type="match status" value="1"/>
</dbReference>
<dbReference type="InterPro" id="IPR003661">
    <property type="entry name" value="HisK_dim/P_dom"/>
</dbReference>
<keyword evidence="13 14" id="KW-0472">Membrane</keyword>
<dbReference type="Pfam" id="PF00512">
    <property type="entry name" value="HisKA"/>
    <property type="match status" value="1"/>
</dbReference>
<dbReference type="GeneID" id="57435406"/>
<evidence type="ECO:0000256" key="11">
    <source>
        <dbReference type="ARBA" id="ARBA00022989"/>
    </source>
</evidence>
<accession>A0A2N5NQU8</accession>
<dbReference type="InterPro" id="IPR003660">
    <property type="entry name" value="HAMP_dom"/>
</dbReference>
<feature type="transmembrane region" description="Helical" evidence="14">
    <location>
        <begin position="109"/>
        <end position="133"/>
    </location>
</feature>
<dbReference type="AlphaFoldDB" id="A0A2N5NQU8"/>
<evidence type="ECO:0000256" key="6">
    <source>
        <dbReference type="ARBA" id="ARBA00022679"/>
    </source>
</evidence>
<dbReference type="EC" id="2.7.13.3" evidence="3"/>
<keyword evidence="5" id="KW-0597">Phosphoprotein</keyword>
<name>A0A2N5NQU8_MEDGN</name>
<evidence type="ECO:0000313" key="17">
    <source>
        <dbReference type="EMBL" id="MCB5493620.1"/>
    </source>
</evidence>
<dbReference type="Proteomes" id="UP001296580">
    <property type="component" value="Unassembled WGS sequence"/>
</dbReference>
<evidence type="ECO:0000313" key="20">
    <source>
        <dbReference type="EMBL" id="NSI63755.1"/>
    </source>
</evidence>
<evidence type="ECO:0000313" key="22">
    <source>
        <dbReference type="Proteomes" id="UP000283834"/>
    </source>
</evidence>
<dbReference type="InterPro" id="IPR036890">
    <property type="entry name" value="HATPase_C_sf"/>
</dbReference>
<feature type="domain" description="Histidine kinase" evidence="15">
    <location>
        <begin position="201"/>
        <end position="399"/>
    </location>
</feature>
<evidence type="ECO:0000259" key="15">
    <source>
        <dbReference type="PROSITE" id="PS50109"/>
    </source>
</evidence>
<keyword evidence="8" id="KW-0547">Nucleotide-binding</keyword>
<dbReference type="EMBL" id="QRWQ01000002">
    <property type="protein sequence ID" value="RGT41196.1"/>
    <property type="molecule type" value="Genomic_DNA"/>
</dbReference>
<evidence type="ECO:0000256" key="4">
    <source>
        <dbReference type="ARBA" id="ARBA00022475"/>
    </source>
</evidence>
<sequence>MLINKYYDSSEQEEKKNEYYIQELQKYIHEKNISSKDADQLNRWVEQQKVLHVRVYKGDIVVFESEYPEQKLWEEEIPANEYEWMDYYPIEFADGSAQVNIWGIYDYQFYHYAMIVEVLFSFLLFLLLVLIGIRRKMDYILQLSKEIQILEGGSLEYAITVKGKDELSKLAEGIENMRKSFQRMIHKETEIVRENQKIVTEMSHDLRTPITSIMLYTEILKKGKYENEAQLLEYLKKIDQKARRMKQLSEHLFEYSLLSGEDEVKLEEPDNFETLLYDLFSETCSYLEQRGFQTIFQVRWPDKKIRISTDYMMRIMDNITSNIIKYADPSVPVKILSVDQGEMAGFCFENQIRLSGEKTQSNGIGLQSIKNMMEKMTGKCAVMKEKNGFRITILFPVADS</sequence>